<dbReference type="Proteomes" id="UP000030907">
    <property type="component" value="Chromosome"/>
</dbReference>
<protein>
    <recommendedName>
        <fullName evidence="4">C-type lysozyme inhibitor domain-containing protein</fullName>
    </recommendedName>
</protein>
<accession>A0A0A7PNP9</accession>
<organism evidence="2 3">
    <name type="scientific">Sphingopyxis fribergensis</name>
    <dbReference type="NCBI Taxonomy" id="1515612"/>
    <lineage>
        <taxon>Bacteria</taxon>
        <taxon>Pseudomonadati</taxon>
        <taxon>Pseudomonadota</taxon>
        <taxon>Alphaproteobacteria</taxon>
        <taxon>Sphingomonadales</taxon>
        <taxon>Sphingomonadaceae</taxon>
        <taxon>Sphingopyxis</taxon>
    </lineage>
</organism>
<gene>
    <name evidence="2" type="ORF">SKP52_13295</name>
</gene>
<proteinExistence type="predicted"/>
<keyword evidence="3" id="KW-1185">Reference proteome</keyword>
<dbReference type="EMBL" id="CP009122">
    <property type="protein sequence ID" value="AJA09547.1"/>
    <property type="molecule type" value="Genomic_DNA"/>
</dbReference>
<sequence>MGNLSSSIVWMLGGMALASTVLLSACDSGTTSASNTTNVAKPIAPAKLPPAIEKSMTYRCQDNGIVSVDFLNDGLTATLRTDGNLAQLKATETGGPFQGGGVTMTVDASGITLTGPGKKIRQCK</sequence>
<feature type="chain" id="PRO_5002030854" description="C-type lysozyme inhibitor domain-containing protein" evidence="1">
    <location>
        <begin position="34"/>
        <end position="124"/>
    </location>
</feature>
<keyword evidence="1" id="KW-0732">Signal</keyword>
<evidence type="ECO:0008006" key="4">
    <source>
        <dbReference type="Google" id="ProtNLM"/>
    </source>
</evidence>
<dbReference type="RefSeq" id="WP_052208258.1">
    <property type="nucleotide sequence ID" value="NZ_CP009122.1"/>
</dbReference>
<dbReference type="OrthoDB" id="7472092at2"/>
<reference evidence="2 3" key="1">
    <citation type="journal article" date="2015" name="Int. J. Syst. Evol. Microbiol.">
        <title>Description of Sphingopyxis fribergensis sp. nov. - a soil bacterium with the ability to degrade styrene and phenylacetic acid.</title>
        <authorList>
            <person name="Oelschlagel M."/>
            <person name="Ruckert C."/>
            <person name="Kalinowski J."/>
            <person name="Schmidt G."/>
            <person name="Schlomann M."/>
            <person name="Tischler D."/>
        </authorList>
    </citation>
    <scope>NUCLEOTIDE SEQUENCE [LARGE SCALE GENOMIC DNA]</scope>
    <source>
        <strain evidence="2 3">Kp5.2</strain>
    </source>
</reference>
<evidence type="ECO:0000313" key="3">
    <source>
        <dbReference type="Proteomes" id="UP000030907"/>
    </source>
</evidence>
<dbReference type="AlphaFoldDB" id="A0A0A7PNP9"/>
<evidence type="ECO:0000256" key="1">
    <source>
        <dbReference type="SAM" id="SignalP"/>
    </source>
</evidence>
<name>A0A0A7PNP9_9SPHN</name>
<dbReference type="KEGG" id="sphk:SKP52_13295"/>
<evidence type="ECO:0000313" key="2">
    <source>
        <dbReference type="EMBL" id="AJA09547.1"/>
    </source>
</evidence>
<dbReference type="HOGENOM" id="CLU_1980139_0_0_5"/>
<feature type="signal peptide" evidence="1">
    <location>
        <begin position="1"/>
        <end position="33"/>
    </location>
</feature>